<evidence type="ECO:0000313" key="3">
    <source>
        <dbReference type="RefSeq" id="XP_035663701.1"/>
    </source>
</evidence>
<organism evidence="2 3">
    <name type="scientific">Branchiostoma floridae</name>
    <name type="common">Florida lancelet</name>
    <name type="synonym">Amphioxus</name>
    <dbReference type="NCBI Taxonomy" id="7739"/>
    <lineage>
        <taxon>Eukaryota</taxon>
        <taxon>Metazoa</taxon>
        <taxon>Chordata</taxon>
        <taxon>Cephalochordata</taxon>
        <taxon>Leptocardii</taxon>
        <taxon>Amphioxiformes</taxon>
        <taxon>Branchiostomatidae</taxon>
        <taxon>Branchiostoma</taxon>
    </lineage>
</organism>
<gene>
    <name evidence="3" type="primary">LOC118407344</name>
</gene>
<dbReference type="GeneID" id="118407344"/>
<evidence type="ECO:0000313" key="2">
    <source>
        <dbReference type="Proteomes" id="UP000001554"/>
    </source>
</evidence>
<feature type="region of interest" description="Disordered" evidence="1">
    <location>
        <begin position="1045"/>
        <end position="1098"/>
    </location>
</feature>
<feature type="compositionally biased region" description="Acidic residues" evidence="1">
    <location>
        <begin position="1088"/>
        <end position="1098"/>
    </location>
</feature>
<feature type="compositionally biased region" description="Basic and acidic residues" evidence="1">
    <location>
        <begin position="1074"/>
        <end position="1087"/>
    </location>
</feature>
<dbReference type="PANTHER" id="PTHR43564:SF2">
    <property type="entry name" value="BLR6059 PROTEIN"/>
    <property type="match status" value="1"/>
</dbReference>
<dbReference type="OrthoDB" id="5986221at2759"/>
<name>A0A9J7HPY9_BRAFL</name>
<protein>
    <submittedName>
        <fullName evidence="3">Uncharacterized protein LOC118407344</fullName>
    </submittedName>
</protein>
<dbReference type="Proteomes" id="UP000001554">
    <property type="component" value="Unplaced"/>
</dbReference>
<reference evidence="3" key="1">
    <citation type="journal article" date="2016" name="Genome Biol. Evol.">
        <title>Conserved non-coding elements in the most distant genera of cephalochordates: the Goldilocks principle.</title>
        <authorList>
            <person name="Yue J.X."/>
            <person name="Kozmikova I."/>
            <person name="Ono H."/>
            <person name="Nossa C.W."/>
            <person name="Kozmik Z."/>
            <person name="Putnam N.H."/>
            <person name="Yu J.K."/>
            <person name="Holland L.Z."/>
        </authorList>
    </citation>
    <scope>NUCLEOTIDE SEQUENCE</scope>
</reference>
<accession>A0A9J7HPY9</accession>
<dbReference type="KEGG" id="bfo:118407344"/>
<evidence type="ECO:0000256" key="1">
    <source>
        <dbReference type="SAM" id="MobiDB-lite"/>
    </source>
</evidence>
<feature type="compositionally biased region" description="Basic and acidic residues" evidence="1">
    <location>
        <begin position="233"/>
        <end position="252"/>
    </location>
</feature>
<dbReference type="OMA" id="DHSTIAN"/>
<feature type="compositionally biased region" description="Acidic residues" evidence="1">
    <location>
        <begin position="1047"/>
        <end position="1073"/>
    </location>
</feature>
<dbReference type="RefSeq" id="XP_035663701.1">
    <property type="nucleotide sequence ID" value="XM_035807808.1"/>
</dbReference>
<sequence>MFTFLSRFHNNKGKHEMALKITCGFGRVGVRETKVLGLSEEERKAARCSQGNLEQRYKAFRTIFGEGKENELSFEDFCTSVDYIKKVFKNWSGGCREEKAKFLEYFSLSNWKKLNKATKQKHSIVGPCKACLLDHGTHWDFYNKQIKCTRVRNELNDSIPQLTQVKRILAEVQQIEVNIKKNERAKKRKYASELKRSFEEAQRVNNKDVEVAYGNTESLRARKNRRLAEEFETRAEAETRTKKRKRQEETGQRKCKKRLGNFDDWGNFDRDALKEEVNSLEDGTAVNWTQLARKYDIKGLDGKPLQNAGQLLKLWLQKEDINTDRFQQQSPAVRVRRARQRVVQGSDLTLPKKRTEREISKEMSKMIESGEVPIGEFVVPRTYEKFYLNKDGNRIETKIITTAGRKKPLHELRQYMLETELPFMRDATNCAEMTTEELQQGLMDLGEYHEGETEGSMRHRLESFRTTRNLMYWEDGATLANHGYILYLFSTIYDEAIHLTDTEYEQKFNLKISVQSAVEQPHVYLIARSGSSDAEQLLYAQTRRDDLPSLSFPVTTPDGREFKDVLRFFKGDNPSRQFEMGQQRGGFHPCLCPADSRMMDSPSACNDPVMTIQDRQQFLLEGPITSQKASSSLPEPFSQMSKEELKDELTYRGEVPYDRADSMTKKDLQQGMKHVLRGIKRSPTLLQPDPTQDITEINLQKLEIPASESMHDLYNHTKNIFEELPKRVPKVAETIETVRKTTLGNKDTVRASDMRHFLVLVTKELEQQGQAEENVMKLLHSLVEMQRLCYAAADKRDMTSIYRMQNTMHVHNLMMKEIFPGDPKSITKRKLWGSYIHSLRDHTPIVYRVAPISSLLAENEERQFGTFKRITKASANYANEGQIITNLMVKTHIHNKNGGTRGQQNNNNKISQVAKLFSQPRTRIPVALLQKYPRDTQTYVERVSDFMQEGYGQHWHIEEEELVLHDAPSDTPLSAPQHYRSTSINEVHHQLKQSFEECLQKGVPLPASKIWIYEGQSLSKKVKTPFLETGYSFTNQKFNYYNHQPAEEETTSEEESESVEETEEDTEDETEEETVIRMERLDPKPELEQFEDTAEITM</sequence>
<keyword evidence="2" id="KW-1185">Reference proteome</keyword>
<proteinExistence type="predicted"/>
<reference evidence="3" key="2">
    <citation type="submission" date="2025-08" db="UniProtKB">
        <authorList>
            <consortium name="RefSeq"/>
        </authorList>
    </citation>
    <scope>IDENTIFICATION</scope>
</reference>
<feature type="region of interest" description="Disordered" evidence="1">
    <location>
        <begin position="233"/>
        <end position="253"/>
    </location>
</feature>
<dbReference type="PANTHER" id="PTHR43564">
    <property type="entry name" value="KYNURENINE FORMAMIDASE-LIKE PROTEIN"/>
    <property type="match status" value="1"/>
</dbReference>
<dbReference type="AlphaFoldDB" id="A0A9J7HPY9"/>